<comment type="caution">
    <text evidence="5">The sequence shown here is derived from an EMBL/GenBank/DDBJ whole genome shotgun (WGS) entry which is preliminary data.</text>
</comment>
<feature type="signal peptide" evidence="3">
    <location>
        <begin position="1"/>
        <end position="18"/>
    </location>
</feature>
<evidence type="ECO:0000313" key="6">
    <source>
        <dbReference type="Proteomes" id="UP000734218"/>
    </source>
</evidence>
<evidence type="ECO:0000256" key="1">
    <source>
        <dbReference type="ARBA" id="ARBA00022729"/>
    </source>
</evidence>
<feature type="region of interest" description="Disordered" evidence="2">
    <location>
        <begin position="332"/>
        <end position="357"/>
    </location>
</feature>
<dbReference type="RefSeq" id="WP_167953944.1">
    <property type="nucleotide sequence ID" value="NZ_JAATJE010000001.1"/>
</dbReference>
<dbReference type="SUPFAM" id="SSF53850">
    <property type="entry name" value="Periplasmic binding protein-like II"/>
    <property type="match status" value="1"/>
</dbReference>
<accession>A0ABX0XLD4</accession>
<proteinExistence type="predicted"/>
<dbReference type="Pfam" id="PF12849">
    <property type="entry name" value="PBP_like_2"/>
    <property type="match status" value="1"/>
</dbReference>
<reference evidence="5 6" key="1">
    <citation type="submission" date="2020-03" db="EMBL/GenBank/DDBJ databases">
        <title>Genomic Encyclopedia of Type Strains, Phase IV (KMG-IV): sequencing the most valuable type-strain genomes for metagenomic binning, comparative biology and taxonomic classification.</title>
        <authorList>
            <person name="Goeker M."/>
        </authorList>
    </citation>
    <scope>NUCLEOTIDE SEQUENCE [LARGE SCALE GENOMIC DNA]</scope>
    <source>
        <strain evidence="5 6">DSM 27651</strain>
    </source>
</reference>
<keyword evidence="1 3" id="KW-0732">Signal</keyword>
<keyword evidence="6" id="KW-1185">Reference proteome</keyword>
<feature type="chain" id="PRO_5045146063" evidence="3">
    <location>
        <begin position="19"/>
        <end position="357"/>
    </location>
</feature>
<evidence type="ECO:0000256" key="2">
    <source>
        <dbReference type="SAM" id="MobiDB-lite"/>
    </source>
</evidence>
<dbReference type="Proteomes" id="UP000734218">
    <property type="component" value="Unassembled WGS sequence"/>
</dbReference>
<dbReference type="InterPro" id="IPR050811">
    <property type="entry name" value="Phosphate_ABC_transporter"/>
</dbReference>
<dbReference type="Gene3D" id="3.40.190.10">
    <property type="entry name" value="Periplasmic binding protein-like II"/>
    <property type="match status" value="2"/>
</dbReference>
<evidence type="ECO:0000313" key="5">
    <source>
        <dbReference type="EMBL" id="NJC34045.1"/>
    </source>
</evidence>
<dbReference type="PROSITE" id="PS51257">
    <property type="entry name" value="PROKAR_LIPOPROTEIN"/>
    <property type="match status" value="1"/>
</dbReference>
<dbReference type="PANTHER" id="PTHR30570">
    <property type="entry name" value="PERIPLASMIC PHOSPHATE BINDING COMPONENT OF PHOSPHATE ABC TRANSPORTER"/>
    <property type="match status" value="1"/>
</dbReference>
<protein>
    <submittedName>
        <fullName evidence="5">Phosphate transport system substrate-binding protein</fullName>
    </submittedName>
</protein>
<dbReference type="PANTHER" id="PTHR30570:SF1">
    <property type="entry name" value="PHOSPHATE-BINDING PROTEIN PSTS"/>
    <property type="match status" value="1"/>
</dbReference>
<sequence>MRLSLTSMLPALSAVGLAVSLGGCIADPAAEGGEPRDRIRIVGSSTVYPFTTAVAEGFVNHNPGFEAPIVEQNGTGAGISLFCEGVGARFPDIANASRRMKPAELASCRQNGVTEVVELLVGIDGVAIAESRRGTAIALTTEQVYRALAAEPYGRPNTTRLWSDVDPALPNIPIVVYGPPSTSGTRDALVELIIRPGCLSNPAMVALEASDKDRAEAICTRLREDGPYVSAGENDNLIVQRLNANPDAVGIFGFSFLEENARTLRGVPINGVEPSAATIADGTYPGARSLYIYVKKPHMAAVPGMREFIAEFAGAWNPGGYLTRRGMIPAPADQRAASLERARTLPPLTPSDLGEAG</sequence>
<name>A0ABX0XLD4_9SPHN</name>
<evidence type="ECO:0000256" key="3">
    <source>
        <dbReference type="SAM" id="SignalP"/>
    </source>
</evidence>
<dbReference type="EMBL" id="JAATJE010000001">
    <property type="protein sequence ID" value="NJC34045.1"/>
    <property type="molecule type" value="Genomic_DNA"/>
</dbReference>
<evidence type="ECO:0000259" key="4">
    <source>
        <dbReference type="Pfam" id="PF12849"/>
    </source>
</evidence>
<feature type="domain" description="PBP" evidence="4">
    <location>
        <begin position="31"/>
        <end position="313"/>
    </location>
</feature>
<gene>
    <name evidence="5" type="ORF">GGR88_001519</name>
</gene>
<dbReference type="InterPro" id="IPR024370">
    <property type="entry name" value="PBP_domain"/>
</dbReference>
<organism evidence="5 6">
    <name type="scientific">Sphingomonas jejuensis</name>
    <dbReference type="NCBI Taxonomy" id="904715"/>
    <lineage>
        <taxon>Bacteria</taxon>
        <taxon>Pseudomonadati</taxon>
        <taxon>Pseudomonadota</taxon>
        <taxon>Alphaproteobacteria</taxon>
        <taxon>Sphingomonadales</taxon>
        <taxon>Sphingomonadaceae</taxon>
        <taxon>Sphingomonas</taxon>
    </lineage>
</organism>